<dbReference type="Proteomes" id="UP000002724">
    <property type="component" value="Chromosome"/>
</dbReference>
<accession>B4SHD9</accession>
<dbReference type="EMBL" id="CP001110">
    <property type="protein sequence ID" value="ACF43606.1"/>
    <property type="molecule type" value="Genomic_DNA"/>
</dbReference>
<gene>
    <name evidence="1" type="ordered locus">Ppha_1342</name>
</gene>
<organism evidence="1 2">
    <name type="scientific">Pelodictyon phaeoclathratiforme (strain DSM 5477 / BU-1)</name>
    <dbReference type="NCBI Taxonomy" id="324925"/>
    <lineage>
        <taxon>Bacteria</taxon>
        <taxon>Pseudomonadati</taxon>
        <taxon>Chlorobiota</taxon>
        <taxon>Chlorobiia</taxon>
        <taxon>Chlorobiales</taxon>
        <taxon>Chlorobiaceae</taxon>
        <taxon>Chlorobium/Pelodictyon group</taxon>
        <taxon>Pelodictyon</taxon>
    </lineage>
</organism>
<evidence type="ECO:0000313" key="2">
    <source>
        <dbReference type="Proteomes" id="UP000002724"/>
    </source>
</evidence>
<evidence type="ECO:0000313" key="1">
    <source>
        <dbReference type="EMBL" id="ACF43606.1"/>
    </source>
</evidence>
<dbReference type="AlphaFoldDB" id="B4SHD9"/>
<keyword evidence="2" id="KW-1185">Reference proteome</keyword>
<name>B4SHD9_PELPB</name>
<reference evidence="1 2" key="1">
    <citation type="submission" date="2008-06" db="EMBL/GenBank/DDBJ databases">
        <title>Complete sequence of Pelodictyon phaeoclathratiforme BU-1.</title>
        <authorList>
            <consortium name="US DOE Joint Genome Institute"/>
            <person name="Lucas S."/>
            <person name="Copeland A."/>
            <person name="Lapidus A."/>
            <person name="Glavina del Rio T."/>
            <person name="Dalin E."/>
            <person name="Tice H."/>
            <person name="Bruce D."/>
            <person name="Goodwin L."/>
            <person name="Pitluck S."/>
            <person name="Schmutz J."/>
            <person name="Larimer F."/>
            <person name="Land M."/>
            <person name="Hauser L."/>
            <person name="Kyrpides N."/>
            <person name="Mikhailova N."/>
            <person name="Liu Z."/>
            <person name="Li T."/>
            <person name="Zhao F."/>
            <person name="Overmann J."/>
            <person name="Bryant D.A."/>
            <person name="Richardson P."/>
        </authorList>
    </citation>
    <scope>NUCLEOTIDE SEQUENCE [LARGE SCALE GENOMIC DNA]</scope>
    <source>
        <strain evidence="2">DSM 5477 / BU-1</strain>
    </source>
</reference>
<sequence>MKEYENLVTLFCSTDTGYNAGFVFKKSIREVFLSFSVIGGWFRKSGDSDRKISGWFL</sequence>
<dbReference type="STRING" id="324925.Ppha_1342"/>
<proteinExistence type="predicted"/>
<dbReference type="HOGENOM" id="CLU_2992651_0_0_10"/>
<protein>
    <submittedName>
        <fullName evidence="1">Sulfide-quinone reductase</fullName>
    </submittedName>
</protein>
<dbReference type="KEGG" id="pph:Ppha_1342"/>